<dbReference type="Pfam" id="PF01476">
    <property type="entry name" value="LysM"/>
    <property type="match status" value="1"/>
</dbReference>
<gene>
    <name evidence="5" type="ORF">CI238_07426</name>
</gene>
<comment type="similarity">
    <text evidence="3">Belongs to the secreted LysM effector family.</text>
</comment>
<name>A0A166L8Q2_COLIC</name>
<dbReference type="PANTHER" id="PTHR34997">
    <property type="entry name" value="AM15"/>
    <property type="match status" value="1"/>
</dbReference>
<dbReference type="STRING" id="1573173.A0A166L8Q2"/>
<evidence type="ECO:0000256" key="3">
    <source>
        <dbReference type="ARBA" id="ARBA00044955"/>
    </source>
</evidence>
<evidence type="ECO:0000313" key="6">
    <source>
        <dbReference type="Proteomes" id="UP000076584"/>
    </source>
</evidence>
<dbReference type="AlphaFoldDB" id="A0A166L8Q2"/>
<dbReference type="Proteomes" id="UP000076584">
    <property type="component" value="Unassembled WGS sequence"/>
</dbReference>
<proteinExistence type="inferred from homology"/>
<dbReference type="PROSITE" id="PS51782">
    <property type="entry name" value="LYSM"/>
    <property type="match status" value="1"/>
</dbReference>
<dbReference type="InterPro" id="IPR018392">
    <property type="entry name" value="LysM"/>
</dbReference>
<organism evidence="5 6">
    <name type="scientific">Colletotrichum incanum</name>
    <name type="common">Soybean anthracnose fungus</name>
    <dbReference type="NCBI Taxonomy" id="1573173"/>
    <lineage>
        <taxon>Eukaryota</taxon>
        <taxon>Fungi</taxon>
        <taxon>Dikarya</taxon>
        <taxon>Ascomycota</taxon>
        <taxon>Pezizomycotina</taxon>
        <taxon>Sordariomycetes</taxon>
        <taxon>Hypocreomycetidae</taxon>
        <taxon>Glomerellales</taxon>
        <taxon>Glomerellaceae</taxon>
        <taxon>Colletotrichum</taxon>
        <taxon>Colletotrichum spaethianum species complex</taxon>
    </lineage>
</organism>
<protein>
    <recommendedName>
        <fullName evidence="4">LysM domain-containing protein</fullName>
    </recommendedName>
</protein>
<dbReference type="SUPFAM" id="SSF54106">
    <property type="entry name" value="LysM domain"/>
    <property type="match status" value="1"/>
</dbReference>
<reference evidence="5 6" key="1">
    <citation type="submission" date="2015-06" db="EMBL/GenBank/DDBJ databases">
        <title>Survival trade-offs in plant roots during colonization by closely related pathogenic and mutualistic fungi.</title>
        <authorList>
            <person name="Hacquard S."/>
            <person name="Kracher B."/>
            <person name="Hiruma K."/>
            <person name="Weinman A."/>
            <person name="Muench P."/>
            <person name="Garrido Oter R."/>
            <person name="Ver Loren van Themaat E."/>
            <person name="Dallerey J.-F."/>
            <person name="Damm U."/>
            <person name="Henrissat B."/>
            <person name="Lespinet O."/>
            <person name="Thon M."/>
            <person name="Kemen E."/>
            <person name="McHardy A.C."/>
            <person name="Schulze-Lefert P."/>
            <person name="O'Connell R.J."/>
        </authorList>
    </citation>
    <scope>NUCLEOTIDE SEQUENCE [LARGE SCALE GENOMIC DNA]</scope>
    <source>
        <strain evidence="5 6">MAFF 238704</strain>
    </source>
</reference>
<comment type="caution">
    <text evidence="5">The sequence shown here is derived from an EMBL/GenBank/DDBJ whole genome shotgun (WGS) entry which is preliminary data.</text>
</comment>
<dbReference type="EMBL" id="LFIW01002839">
    <property type="protein sequence ID" value="KZL63235.1"/>
    <property type="molecule type" value="Genomic_DNA"/>
</dbReference>
<feature type="domain" description="LysM" evidence="4">
    <location>
        <begin position="27"/>
        <end position="73"/>
    </location>
</feature>
<sequence length="192" mass="20220">MKTSMAALPAIPSNSPILPGAVPNCNKWYKITSGDTCNVVATKNGIIVAQLRSWNTEINTSCSNLWLDYYICVGVPGTASAPTTTTTPPAPSNSPVLLGAVSNCNKWRKIGSGDTCDIVAGKNAITRRPATPLEHSDQLQGCNNLLLGYYACVGAPGAATPMPGIVSSCNRYYQIVSGDSCDVIAQKRKPML</sequence>
<dbReference type="GO" id="GO:0008061">
    <property type="term" value="F:chitin binding"/>
    <property type="evidence" value="ECO:0007669"/>
    <property type="project" value="UniProtKB-KW"/>
</dbReference>
<dbReference type="Gene3D" id="3.10.350.10">
    <property type="entry name" value="LysM domain"/>
    <property type="match status" value="2"/>
</dbReference>
<evidence type="ECO:0000256" key="2">
    <source>
        <dbReference type="ARBA" id="ARBA00023026"/>
    </source>
</evidence>
<keyword evidence="6" id="KW-1185">Reference proteome</keyword>
<evidence type="ECO:0000259" key="4">
    <source>
        <dbReference type="PROSITE" id="PS51782"/>
    </source>
</evidence>
<dbReference type="PANTHER" id="PTHR34997:SF1">
    <property type="entry name" value="PEPTIDOGLYCAN-BINDING LYSIN DOMAIN"/>
    <property type="match status" value="1"/>
</dbReference>
<dbReference type="SMART" id="SM00257">
    <property type="entry name" value="LysM"/>
    <property type="match status" value="1"/>
</dbReference>
<keyword evidence="2" id="KW-0843">Virulence</keyword>
<dbReference type="CDD" id="cd00118">
    <property type="entry name" value="LysM"/>
    <property type="match status" value="1"/>
</dbReference>
<keyword evidence="1" id="KW-0147">Chitin-binding</keyword>
<evidence type="ECO:0000256" key="1">
    <source>
        <dbReference type="ARBA" id="ARBA00022669"/>
    </source>
</evidence>
<accession>A0A166L8Q2</accession>
<dbReference type="InterPro" id="IPR052210">
    <property type="entry name" value="LysM1-like"/>
</dbReference>
<dbReference type="InterPro" id="IPR036779">
    <property type="entry name" value="LysM_dom_sf"/>
</dbReference>
<evidence type="ECO:0000313" key="5">
    <source>
        <dbReference type="EMBL" id="KZL63235.1"/>
    </source>
</evidence>